<dbReference type="OrthoDB" id="2380109at2"/>
<dbReference type="InterPro" id="IPR026988">
    <property type="entry name" value="YaaC-like"/>
</dbReference>
<evidence type="ECO:0000313" key="2">
    <source>
        <dbReference type="Proteomes" id="UP000297014"/>
    </source>
</evidence>
<accession>A0A4S4JYQ6</accession>
<dbReference type="Proteomes" id="UP000297014">
    <property type="component" value="Unassembled WGS sequence"/>
</dbReference>
<proteinExistence type="predicted"/>
<evidence type="ECO:0008006" key="3">
    <source>
        <dbReference type="Google" id="ProtNLM"/>
    </source>
</evidence>
<dbReference type="Pfam" id="PF14175">
    <property type="entry name" value="YaaC"/>
    <property type="match status" value="1"/>
</dbReference>
<sequence length="323" mass="38042">MNMEATHPFLPYLSTDYSRKILSEHYQKAGIAYPDTRSYATCYSFISHLKHGCLYYEQAQVAPLEIKPLLLFYGFIQLMKAIILTKDDQYPSNSQVLAHGVTTRKRKKTTYRFLDDEVKIQRNGLFSHFLFKLFHMKHVEGEKLLMKDLLIQIADLHPLFETLNQKKEAFSLKKDKAHILIPIDILDSYHMTTNRFTQFLENSIKDSSQKSRYINITETKDFLKLHSNIIGRKNHSPFLKDLNNNYYLFTERDKYLPFPEIASHYLLLYNLSMICRYETEWWSDLLSTFDGKDLPFILAFLDIVPKKSLQLFQELLLPAPSND</sequence>
<gene>
    <name evidence="1" type="ORF">AJ85_11005</name>
</gene>
<dbReference type="EMBL" id="JALP01000155">
    <property type="protein sequence ID" value="THG90408.1"/>
    <property type="molecule type" value="Genomic_DNA"/>
</dbReference>
<dbReference type="AlphaFoldDB" id="A0A4S4JYQ6"/>
<dbReference type="RefSeq" id="WP_003320872.1">
    <property type="nucleotide sequence ID" value="NZ_JALP01000155.1"/>
</dbReference>
<reference evidence="1 2" key="1">
    <citation type="submission" date="2014-01" db="EMBL/GenBank/DDBJ databases">
        <title>Draft genome sequencing of Bacillus alcalophilus CGMCC 1.3604.</title>
        <authorList>
            <person name="Yang J."/>
            <person name="Diao L."/>
            <person name="Yang S."/>
        </authorList>
    </citation>
    <scope>NUCLEOTIDE SEQUENCE [LARGE SCALE GENOMIC DNA]</scope>
    <source>
        <strain evidence="1 2">CGMCC 1.3604</strain>
    </source>
</reference>
<organism evidence="1 2">
    <name type="scientific">Alkalihalobacillus alcalophilus ATCC 27647 = CGMCC 1.3604</name>
    <dbReference type="NCBI Taxonomy" id="1218173"/>
    <lineage>
        <taxon>Bacteria</taxon>
        <taxon>Bacillati</taxon>
        <taxon>Bacillota</taxon>
        <taxon>Bacilli</taxon>
        <taxon>Bacillales</taxon>
        <taxon>Bacillaceae</taxon>
        <taxon>Alkalihalobacillus</taxon>
    </lineage>
</organism>
<evidence type="ECO:0000313" key="1">
    <source>
        <dbReference type="EMBL" id="THG90408.1"/>
    </source>
</evidence>
<comment type="caution">
    <text evidence="1">The sequence shown here is derived from an EMBL/GenBank/DDBJ whole genome shotgun (WGS) entry which is preliminary data.</text>
</comment>
<name>A0A4S4JYQ6_ALKAL</name>
<protein>
    <recommendedName>
        <fullName evidence="3">YaaC</fullName>
    </recommendedName>
</protein>